<gene>
    <name evidence="2" type="ORF">AB2B41_15430</name>
</gene>
<feature type="chain" id="PRO_5047104935" description="Fibronectin-binding protein" evidence="1">
    <location>
        <begin position="27"/>
        <end position="119"/>
    </location>
</feature>
<evidence type="ECO:0000256" key="1">
    <source>
        <dbReference type="SAM" id="SignalP"/>
    </source>
</evidence>
<comment type="caution">
    <text evidence="2">The sequence shown here is derived from an EMBL/GenBank/DDBJ whole genome shotgun (WGS) entry which is preliminary data.</text>
</comment>
<organism evidence="2 3">
    <name type="scientific">Sulfitobacter sediminis</name>
    <dbReference type="NCBI Taxonomy" id="3234186"/>
    <lineage>
        <taxon>Bacteria</taxon>
        <taxon>Pseudomonadati</taxon>
        <taxon>Pseudomonadota</taxon>
        <taxon>Alphaproteobacteria</taxon>
        <taxon>Rhodobacterales</taxon>
        <taxon>Roseobacteraceae</taxon>
        <taxon>Sulfitobacter</taxon>
    </lineage>
</organism>
<proteinExistence type="predicted"/>
<keyword evidence="1" id="KW-0732">Signal</keyword>
<name>A0ABV3RR16_9RHOB</name>
<reference evidence="2 3" key="1">
    <citation type="submission" date="2024-07" db="EMBL/GenBank/DDBJ databases">
        <title>Marimonas sp.nov., isolated from tidal-flat sediment.</title>
        <authorList>
            <person name="Jayan J.N."/>
            <person name="Lee S.S."/>
        </authorList>
    </citation>
    <scope>NUCLEOTIDE SEQUENCE [LARGE SCALE GENOMIC DNA]</scope>
    <source>
        <strain evidence="2 3">MJW-29</strain>
    </source>
</reference>
<keyword evidence="3" id="KW-1185">Reference proteome</keyword>
<dbReference type="EMBL" id="JBFNXX010000012">
    <property type="protein sequence ID" value="MEW9921003.1"/>
    <property type="molecule type" value="Genomic_DNA"/>
</dbReference>
<protein>
    <recommendedName>
        <fullName evidence="4">Fibronectin-binding protein</fullName>
    </recommendedName>
</protein>
<evidence type="ECO:0008006" key="4">
    <source>
        <dbReference type="Google" id="ProtNLM"/>
    </source>
</evidence>
<sequence length="119" mass="12699">MGTGRRISRRAWLSIAAALMACGPLAAQQIDISGTYRAEGRNPNGSAYTGSAVVSEINGIVQVQWTVGSQSYAGTGRRDGQVVVVNWGQPAPVIYVVMSNGDLYGTWENGTALERLLRQ</sequence>
<evidence type="ECO:0000313" key="3">
    <source>
        <dbReference type="Proteomes" id="UP001556098"/>
    </source>
</evidence>
<accession>A0ABV3RR16</accession>
<dbReference type="RefSeq" id="WP_367878705.1">
    <property type="nucleotide sequence ID" value="NZ_JBFNXX010000012.1"/>
</dbReference>
<feature type="signal peptide" evidence="1">
    <location>
        <begin position="1"/>
        <end position="26"/>
    </location>
</feature>
<dbReference type="PROSITE" id="PS51257">
    <property type="entry name" value="PROKAR_LIPOPROTEIN"/>
    <property type="match status" value="1"/>
</dbReference>
<dbReference type="Proteomes" id="UP001556098">
    <property type="component" value="Unassembled WGS sequence"/>
</dbReference>
<evidence type="ECO:0000313" key="2">
    <source>
        <dbReference type="EMBL" id="MEW9921003.1"/>
    </source>
</evidence>